<dbReference type="GeneID" id="28838207"/>
<reference evidence="4 5" key="1">
    <citation type="submission" date="2016-03" db="EMBL/GenBank/DDBJ databases">
        <title>Comparative genomics of Pseudogymnoascus destructans, the fungus causing white-nose syndrome of bats.</title>
        <authorList>
            <person name="Palmer J.M."/>
            <person name="Drees K.P."/>
            <person name="Foster J.T."/>
            <person name="Lindner D.L."/>
        </authorList>
    </citation>
    <scope>NUCLEOTIDE SEQUENCE [LARGE SCALE GENOMIC DNA]</scope>
    <source>
        <strain evidence="4 5">UAMH 10579</strain>
    </source>
</reference>
<dbReference type="InterPro" id="IPR036864">
    <property type="entry name" value="Zn2-C6_fun-type_DNA-bd_sf"/>
</dbReference>
<dbReference type="InterPro" id="IPR001138">
    <property type="entry name" value="Zn2Cys6_DnaBD"/>
</dbReference>
<keyword evidence="5" id="KW-1185">Reference proteome</keyword>
<sequence>MGAVEVHQSQRRVSCEICRKHKTRCRRLHVNDLRCARCVLLGVECTAGLQNKVGRPRRARASEDKSSKYSPNISVSTVNTAYTTPGAGEHNQARSPGRSHEGSPILDGGNQLDWSNFMSPAVTGETVLVTPANNSLDMAPAWPTMGMNLLSQASLPWDTANDLDHMLLQPDTDPNPSFKILPSYALDTAVTTSPSGRTYPAVEIRAPSRPGRFAGDVPVASDTLVKLSKLNLDLHIRMAAVEINKSILDLDSFIYQNGVLHIDDTTLAEFMLKASQEFLQILTQLLSSHSTPSHLRVLRTTDATFPKLLPQSISSYLDNHYLSPSPSLSSLPSSSDVSEPLLLAPTALTITSIFIQLISLYELILKHLTNRIERIAMDPIRPIPRLSSGGLPVAEPCIQGVVFSEVVVHLLERIERLLGIGTMLASGDVGLLSARQRDVLWSELSGSLSVLPSSHGVMRPANVRNTFKKVAVILKQISLDEQN</sequence>
<gene>
    <name evidence="4" type="ORF">VE01_04821</name>
</gene>
<organism evidence="4 5">
    <name type="scientific">Pseudogymnoascus verrucosus</name>
    <dbReference type="NCBI Taxonomy" id="342668"/>
    <lineage>
        <taxon>Eukaryota</taxon>
        <taxon>Fungi</taxon>
        <taxon>Dikarya</taxon>
        <taxon>Ascomycota</taxon>
        <taxon>Pezizomycotina</taxon>
        <taxon>Leotiomycetes</taxon>
        <taxon>Thelebolales</taxon>
        <taxon>Thelebolaceae</taxon>
        <taxon>Pseudogymnoascus</taxon>
    </lineage>
</organism>
<dbReference type="GO" id="GO:0008270">
    <property type="term" value="F:zinc ion binding"/>
    <property type="evidence" value="ECO:0007669"/>
    <property type="project" value="InterPro"/>
</dbReference>
<evidence type="ECO:0000313" key="5">
    <source>
        <dbReference type="Proteomes" id="UP000091956"/>
    </source>
</evidence>
<keyword evidence="1" id="KW-0539">Nucleus</keyword>
<protein>
    <recommendedName>
        <fullName evidence="3">Zn(2)-C6 fungal-type domain-containing protein</fullName>
    </recommendedName>
</protein>
<dbReference type="Gene3D" id="4.10.240.10">
    <property type="entry name" value="Zn(2)-C6 fungal-type DNA-binding domain"/>
    <property type="match status" value="1"/>
</dbReference>
<name>A0A1B8GMS3_9PEZI</name>
<evidence type="ECO:0000256" key="1">
    <source>
        <dbReference type="ARBA" id="ARBA00023242"/>
    </source>
</evidence>
<dbReference type="STRING" id="342668.A0A1B8GMS3"/>
<dbReference type="Proteomes" id="UP000091956">
    <property type="component" value="Unassembled WGS sequence"/>
</dbReference>
<dbReference type="OrthoDB" id="3434319at2759"/>
<dbReference type="EMBL" id="KV460224">
    <property type="protein sequence ID" value="OBT97140.1"/>
    <property type="molecule type" value="Genomic_DNA"/>
</dbReference>
<dbReference type="SUPFAM" id="SSF57701">
    <property type="entry name" value="Zn2/Cys6 DNA-binding domain"/>
    <property type="match status" value="1"/>
</dbReference>
<feature type="domain" description="Zn(2)-C6 fungal-type" evidence="3">
    <location>
        <begin position="14"/>
        <end position="47"/>
    </location>
</feature>
<feature type="region of interest" description="Disordered" evidence="2">
    <location>
        <begin position="53"/>
        <end position="72"/>
    </location>
</feature>
<accession>A0A1B8GMS3</accession>
<reference evidence="5" key="2">
    <citation type="journal article" date="2018" name="Nat. Commun.">
        <title>Extreme sensitivity to ultraviolet light in the fungal pathogen causing white-nose syndrome of bats.</title>
        <authorList>
            <person name="Palmer J.M."/>
            <person name="Drees K.P."/>
            <person name="Foster J.T."/>
            <person name="Lindner D.L."/>
        </authorList>
    </citation>
    <scope>NUCLEOTIDE SEQUENCE [LARGE SCALE GENOMIC DNA]</scope>
    <source>
        <strain evidence="5">UAMH 10579</strain>
    </source>
</reference>
<feature type="region of interest" description="Disordered" evidence="2">
    <location>
        <begin position="78"/>
        <end position="110"/>
    </location>
</feature>
<dbReference type="PROSITE" id="PS00463">
    <property type="entry name" value="ZN2_CY6_FUNGAL_1"/>
    <property type="match status" value="1"/>
</dbReference>
<evidence type="ECO:0000313" key="4">
    <source>
        <dbReference type="EMBL" id="OBT97140.1"/>
    </source>
</evidence>
<evidence type="ECO:0000259" key="3">
    <source>
        <dbReference type="PROSITE" id="PS50048"/>
    </source>
</evidence>
<dbReference type="PROSITE" id="PS50048">
    <property type="entry name" value="ZN2_CY6_FUNGAL_2"/>
    <property type="match status" value="1"/>
</dbReference>
<dbReference type="GO" id="GO:0000981">
    <property type="term" value="F:DNA-binding transcription factor activity, RNA polymerase II-specific"/>
    <property type="evidence" value="ECO:0007669"/>
    <property type="project" value="InterPro"/>
</dbReference>
<proteinExistence type="predicted"/>
<dbReference type="CDD" id="cd00067">
    <property type="entry name" value="GAL4"/>
    <property type="match status" value="1"/>
</dbReference>
<dbReference type="AlphaFoldDB" id="A0A1B8GMS3"/>
<dbReference type="Pfam" id="PF00172">
    <property type="entry name" value="Zn_clus"/>
    <property type="match status" value="1"/>
</dbReference>
<evidence type="ECO:0000256" key="2">
    <source>
        <dbReference type="SAM" id="MobiDB-lite"/>
    </source>
</evidence>
<dbReference type="RefSeq" id="XP_018130873.1">
    <property type="nucleotide sequence ID" value="XM_018274289.2"/>
</dbReference>
<dbReference type="SMART" id="SM00066">
    <property type="entry name" value="GAL4"/>
    <property type="match status" value="1"/>
</dbReference>